<evidence type="ECO:0008006" key="3">
    <source>
        <dbReference type="Google" id="ProtNLM"/>
    </source>
</evidence>
<dbReference type="AlphaFoldDB" id="A0A8A4ZEJ6"/>
<name>A0A8A4ZEJ6_9MICO</name>
<sequence length="274" mass="28761">MDLIGLGAVIGDFFEAGDGPSHDQLDQAFGRAGLTAGDPAPTGRTPLGAPLGKTKRVRRVFVYAHDRDPRAGLTLAAHLVTLLRAGGHFSPQLDAYVGAIKIDRLRAEYDTLGFELARDGALRLKVIDNLSGTALTEALQSYVDRLNLNPDDVPLQIGTGKDLDEAAARHVLEQRTGSYPVGGNAGSIPVTLANAFTAVGFAVGPRADLDADPHRAVQQCLFLLATQVNRLRNDAGTGHGLPSGPHKTQPLSVAESRVMARATALVAGALLDAL</sequence>
<dbReference type="EMBL" id="CP071868">
    <property type="protein sequence ID" value="QTE30324.1"/>
    <property type="molecule type" value="Genomic_DNA"/>
</dbReference>
<evidence type="ECO:0000313" key="1">
    <source>
        <dbReference type="EMBL" id="QTE30324.1"/>
    </source>
</evidence>
<dbReference type="Proteomes" id="UP000663937">
    <property type="component" value="Chromosome"/>
</dbReference>
<proteinExistence type="predicted"/>
<organism evidence="1 2">
    <name type="scientific">Pengzhenrongella sicca</name>
    <dbReference type="NCBI Taxonomy" id="2819238"/>
    <lineage>
        <taxon>Bacteria</taxon>
        <taxon>Bacillati</taxon>
        <taxon>Actinomycetota</taxon>
        <taxon>Actinomycetes</taxon>
        <taxon>Micrococcales</taxon>
        <taxon>Pengzhenrongella</taxon>
    </lineage>
</organism>
<dbReference type="RefSeq" id="WP_227424652.1">
    <property type="nucleotide sequence ID" value="NZ_CP071868.1"/>
</dbReference>
<evidence type="ECO:0000313" key="2">
    <source>
        <dbReference type="Proteomes" id="UP000663937"/>
    </source>
</evidence>
<protein>
    <recommendedName>
        <fullName evidence="3">Abortive infection protein-like C-terminal domain-containing protein</fullName>
    </recommendedName>
</protein>
<dbReference type="KEGG" id="psic:J4E96_04810"/>
<gene>
    <name evidence="1" type="ORF">J4E96_04810</name>
</gene>
<accession>A0A8A4ZEJ6</accession>
<keyword evidence="2" id="KW-1185">Reference proteome</keyword>
<reference evidence="1" key="1">
    <citation type="submission" date="2021-03" db="EMBL/GenBank/DDBJ databases">
        <title>Pengzhenrongella sicca gen. nov., sp. nov., a new member of suborder Micrococcineae isolated from High-Arctic tundra soil.</title>
        <authorList>
            <person name="Peng F."/>
        </authorList>
    </citation>
    <scope>NUCLEOTIDE SEQUENCE</scope>
    <source>
        <strain evidence="1">LRZ-2</strain>
    </source>
</reference>